<sequence>DSHPQGFPDRRGPAGGCRRVQPHGRRNRAGACAPGRAGPLARLDGGAEHAGFVAGADAARHHRPLRRVTGLRHL</sequence>
<organism evidence="2">
    <name type="scientific">uncultured Gemmatimonadota bacterium</name>
    <dbReference type="NCBI Taxonomy" id="203437"/>
    <lineage>
        <taxon>Bacteria</taxon>
        <taxon>Pseudomonadati</taxon>
        <taxon>Gemmatimonadota</taxon>
        <taxon>environmental samples</taxon>
    </lineage>
</organism>
<proteinExistence type="predicted"/>
<feature type="region of interest" description="Disordered" evidence="1">
    <location>
        <begin position="1"/>
        <end position="35"/>
    </location>
</feature>
<evidence type="ECO:0000313" key="2">
    <source>
        <dbReference type="EMBL" id="CAA9300446.1"/>
    </source>
</evidence>
<dbReference type="AlphaFoldDB" id="A0A6J4KBV1"/>
<evidence type="ECO:0000256" key="1">
    <source>
        <dbReference type="SAM" id="MobiDB-lite"/>
    </source>
</evidence>
<reference evidence="2" key="1">
    <citation type="submission" date="2020-02" db="EMBL/GenBank/DDBJ databases">
        <authorList>
            <person name="Meier V. D."/>
        </authorList>
    </citation>
    <scope>NUCLEOTIDE SEQUENCE</scope>
    <source>
        <strain evidence="2">AVDCRST_MAG89</strain>
    </source>
</reference>
<protein>
    <submittedName>
        <fullName evidence="2">Uncharacterized protein</fullName>
    </submittedName>
</protein>
<dbReference type="EMBL" id="CADCTV010000098">
    <property type="protein sequence ID" value="CAA9300446.1"/>
    <property type="molecule type" value="Genomic_DNA"/>
</dbReference>
<feature type="compositionally biased region" description="Basic and acidic residues" evidence="1">
    <location>
        <begin position="1"/>
        <end position="12"/>
    </location>
</feature>
<name>A0A6J4KBV1_9BACT</name>
<feature type="non-terminal residue" evidence="2">
    <location>
        <position position="74"/>
    </location>
</feature>
<gene>
    <name evidence="2" type="ORF">AVDCRST_MAG89-432</name>
</gene>
<accession>A0A6J4KBV1</accession>
<feature type="non-terminal residue" evidence="2">
    <location>
        <position position="1"/>
    </location>
</feature>